<dbReference type="Proteomes" id="UP000266841">
    <property type="component" value="Unassembled WGS sequence"/>
</dbReference>
<dbReference type="AlphaFoldDB" id="K0RCV3"/>
<keyword evidence="3" id="KW-1185">Reference proteome</keyword>
<feature type="non-terminal residue" evidence="2">
    <location>
        <position position="323"/>
    </location>
</feature>
<evidence type="ECO:0000313" key="2">
    <source>
        <dbReference type="EMBL" id="EJK44342.1"/>
    </source>
</evidence>
<gene>
    <name evidence="2" type="ORF">THAOC_37122</name>
</gene>
<evidence type="ECO:0000313" key="3">
    <source>
        <dbReference type="Proteomes" id="UP000266841"/>
    </source>
</evidence>
<evidence type="ECO:0000256" key="1">
    <source>
        <dbReference type="SAM" id="MobiDB-lite"/>
    </source>
</evidence>
<proteinExistence type="predicted"/>
<feature type="region of interest" description="Disordered" evidence="1">
    <location>
        <begin position="105"/>
        <end position="323"/>
    </location>
</feature>
<protein>
    <submittedName>
        <fullName evidence="2">Uncharacterized protein</fullName>
    </submittedName>
</protein>
<comment type="caution">
    <text evidence="2">The sequence shown here is derived from an EMBL/GenBank/DDBJ whole genome shotgun (WGS) entry which is preliminary data.</text>
</comment>
<feature type="compositionally biased region" description="Basic residues" evidence="1">
    <location>
        <begin position="236"/>
        <end position="257"/>
    </location>
</feature>
<feature type="compositionally biased region" description="Basic and acidic residues" evidence="1">
    <location>
        <begin position="129"/>
        <end position="140"/>
    </location>
</feature>
<dbReference type="EMBL" id="AGNL01049814">
    <property type="protein sequence ID" value="EJK44342.1"/>
    <property type="molecule type" value="Genomic_DNA"/>
</dbReference>
<accession>K0RCV3</accession>
<feature type="compositionally biased region" description="Basic and acidic residues" evidence="1">
    <location>
        <begin position="200"/>
        <end position="235"/>
    </location>
</feature>
<feature type="compositionally biased region" description="Basic and acidic residues" evidence="1">
    <location>
        <begin position="278"/>
        <end position="314"/>
    </location>
</feature>
<name>K0RCV3_THAOC</name>
<sequence>MGDSDGASRRVAGAVGGGHFLKIIDGAATHAQLDTLRYSARASRRSSCDYVVITPTATATYGDSDADTVANGITNIVAALASSPNQSSVCCLTLLVGGEAAKERRRLKRLQKQQSDGDAASAVNPGPESPKKRTDDESGKTLKTLGSDAALLRLRRKMERKSSGKFKAQSVSKPAIPPSNNKKRDARTKNNDNTQWKRRRENEKHDDGRNGRHKGDNNSNWRSRDNTRGGKPREKPYKKKTITKQKVQKPKHLKRKLGQLSKAMSEPAEGNSLADLEGQMKDLIQKMEEYKKLKQTRGDRKDSADTRAESKQDDVTAEAGNKQ</sequence>
<reference evidence="2 3" key="1">
    <citation type="journal article" date="2012" name="Genome Biol.">
        <title>Genome and low-iron response of an oceanic diatom adapted to chronic iron limitation.</title>
        <authorList>
            <person name="Lommer M."/>
            <person name="Specht M."/>
            <person name="Roy A.S."/>
            <person name="Kraemer L."/>
            <person name="Andreson R."/>
            <person name="Gutowska M.A."/>
            <person name="Wolf J."/>
            <person name="Bergner S.V."/>
            <person name="Schilhabel M.B."/>
            <person name="Klostermeier U.C."/>
            <person name="Beiko R.G."/>
            <person name="Rosenstiel P."/>
            <person name="Hippler M."/>
            <person name="Laroche J."/>
        </authorList>
    </citation>
    <scope>NUCLEOTIDE SEQUENCE [LARGE SCALE GENOMIC DNA]</scope>
    <source>
        <strain evidence="2 3">CCMP1005</strain>
    </source>
</reference>
<organism evidence="2 3">
    <name type="scientific">Thalassiosira oceanica</name>
    <name type="common">Marine diatom</name>
    <dbReference type="NCBI Taxonomy" id="159749"/>
    <lineage>
        <taxon>Eukaryota</taxon>
        <taxon>Sar</taxon>
        <taxon>Stramenopiles</taxon>
        <taxon>Ochrophyta</taxon>
        <taxon>Bacillariophyta</taxon>
        <taxon>Coscinodiscophyceae</taxon>
        <taxon>Thalassiosirophycidae</taxon>
        <taxon>Thalassiosirales</taxon>
        <taxon>Thalassiosiraceae</taxon>
        <taxon>Thalassiosira</taxon>
    </lineage>
</organism>